<feature type="region of interest" description="Disordered" evidence="7">
    <location>
        <begin position="1"/>
        <end position="42"/>
    </location>
</feature>
<evidence type="ECO:0000259" key="8">
    <source>
        <dbReference type="Pfam" id="PF04542"/>
    </source>
</evidence>
<evidence type="ECO:0000256" key="7">
    <source>
        <dbReference type="SAM" id="MobiDB-lite"/>
    </source>
</evidence>
<evidence type="ECO:0000256" key="5">
    <source>
        <dbReference type="ARBA" id="ARBA00023163"/>
    </source>
</evidence>
<evidence type="ECO:0000256" key="6">
    <source>
        <dbReference type="RuleBase" id="RU000716"/>
    </source>
</evidence>
<evidence type="ECO:0000313" key="11">
    <source>
        <dbReference type="Proteomes" id="UP001595443"/>
    </source>
</evidence>
<keyword evidence="5 6" id="KW-0804">Transcription</keyword>
<dbReference type="Gene3D" id="1.10.1740.10">
    <property type="match status" value="1"/>
</dbReference>
<proteinExistence type="inferred from homology"/>
<comment type="caution">
    <text evidence="10">The sequence shown here is derived from an EMBL/GenBank/DDBJ whole genome shotgun (WGS) entry which is preliminary data.</text>
</comment>
<dbReference type="Pfam" id="PF04542">
    <property type="entry name" value="Sigma70_r2"/>
    <property type="match status" value="1"/>
</dbReference>
<dbReference type="InterPro" id="IPR007630">
    <property type="entry name" value="RNA_pol_sigma70_r4"/>
</dbReference>
<comment type="similarity">
    <text evidence="1 6">Belongs to the sigma-70 factor family. ECF subfamily.</text>
</comment>
<gene>
    <name evidence="10" type="ORF">ACFOES_05820</name>
</gene>
<protein>
    <recommendedName>
        <fullName evidence="6">RNA polymerase sigma factor</fullName>
    </recommendedName>
</protein>
<dbReference type="SUPFAM" id="SSF88659">
    <property type="entry name" value="Sigma3 and sigma4 domains of RNA polymerase sigma factors"/>
    <property type="match status" value="1"/>
</dbReference>
<keyword evidence="3 6" id="KW-0731">Sigma factor</keyword>
<feature type="compositionally biased region" description="Low complexity" evidence="7">
    <location>
        <begin position="17"/>
        <end position="26"/>
    </location>
</feature>
<dbReference type="InterPro" id="IPR013324">
    <property type="entry name" value="RNA_pol_sigma_r3/r4-like"/>
</dbReference>
<reference evidence="11" key="1">
    <citation type="journal article" date="2019" name="Int. J. Syst. Evol. Microbiol.">
        <title>The Global Catalogue of Microorganisms (GCM) 10K type strain sequencing project: providing services to taxonomists for standard genome sequencing and annotation.</title>
        <authorList>
            <consortium name="The Broad Institute Genomics Platform"/>
            <consortium name="The Broad Institute Genome Sequencing Center for Infectious Disease"/>
            <person name="Wu L."/>
            <person name="Ma J."/>
        </authorList>
    </citation>
    <scope>NUCLEOTIDE SEQUENCE [LARGE SCALE GENOMIC DNA]</scope>
    <source>
        <strain evidence="11">KCTC 62192</strain>
    </source>
</reference>
<evidence type="ECO:0000256" key="1">
    <source>
        <dbReference type="ARBA" id="ARBA00010641"/>
    </source>
</evidence>
<dbReference type="Pfam" id="PF04545">
    <property type="entry name" value="Sigma70_r4"/>
    <property type="match status" value="1"/>
</dbReference>
<dbReference type="Proteomes" id="UP001595443">
    <property type="component" value="Unassembled WGS sequence"/>
</dbReference>
<feature type="domain" description="RNA polymerase sigma-70 region 2" evidence="8">
    <location>
        <begin position="63"/>
        <end position="131"/>
    </location>
</feature>
<dbReference type="PANTHER" id="PTHR43133:SF62">
    <property type="entry name" value="RNA POLYMERASE SIGMA FACTOR SIGZ"/>
    <property type="match status" value="1"/>
</dbReference>
<dbReference type="InterPro" id="IPR036388">
    <property type="entry name" value="WH-like_DNA-bd_sf"/>
</dbReference>
<accession>A0ABV7AEP8</accession>
<feature type="domain" description="RNA polymerase sigma-70 region 4" evidence="9">
    <location>
        <begin position="164"/>
        <end position="213"/>
    </location>
</feature>
<dbReference type="InterPro" id="IPR000838">
    <property type="entry name" value="RNA_pol_sigma70_ECF_CS"/>
</dbReference>
<dbReference type="SUPFAM" id="SSF88946">
    <property type="entry name" value="Sigma2 domain of RNA polymerase sigma factors"/>
    <property type="match status" value="1"/>
</dbReference>
<evidence type="ECO:0000259" key="9">
    <source>
        <dbReference type="Pfam" id="PF04545"/>
    </source>
</evidence>
<dbReference type="PANTHER" id="PTHR43133">
    <property type="entry name" value="RNA POLYMERASE ECF-TYPE SIGMA FACTO"/>
    <property type="match status" value="1"/>
</dbReference>
<dbReference type="InterPro" id="IPR039425">
    <property type="entry name" value="RNA_pol_sigma-70-like"/>
</dbReference>
<dbReference type="NCBIfam" id="TIGR02937">
    <property type="entry name" value="sigma70-ECF"/>
    <property type="match status" value="1"/>
</dbReference>
<organism evidence="10 11">
    <name type="scientific">Acidimangrovimonas pyrenivorans</name>
    <dbReference type="NCBI Taxonomy" id="2030798"/>
    <lineage>
        <taxon>Bacteria</taxon>
        <taxon>Pseudomonadati</taxon>
        <taxon>Pseudomonadota</taxon>
        <taxon>Alphaproteobacteria</taxon>
        <taxon>Rhodobacterales</taxon>
        <taxon>Paracoccaceae</taxon>
        <taxon>Acidimangrovimonas</taxon>
    </lineage>
</organism>
<dbReference type="InterPro" id="IPR013325">
    <property type="entry name" value="RNA_pol_sigma_r2"/>
</dbReference>
<dbReference type="EMBL" id="JBHRSK010000004">
    <property type="protein sequence ID" value="MFC2967603.1"/>
    <property type="molecule type" value="Genomic_DNA"/>
</dbReference>
<dbReference type="PROSITE" id="PS01063">
    <property type="entry name" value="SIGMA70_ECF"/>
    <property type="match status" value="1"/>
</dbReference>
<keyword evidence="11" id="KW-1185">Reference proteome</keyword>
<name>A0ABV7AEP8_9RHOB</name>
<evidence type="ECO:0000256" key="4">
    <source>
        <dbReference type="ARBA" id="ARBA00023125"/>
    </source>
</evidence>
<evidence type="ECO:0000256" key="3">
    <source>
        <dbReference type="ARBA" id="ARBA00023082"/>
    </source>
</evidence>
<dbReference type="InterPro" id="IPR014284">
    <property type="entry name" value="RNA_pol_sigma-70_dom"/>
</dbReference>
<keyword evidence="2 6" id="KW-0805">Transcription regulation</keyword>
<dbReference type="InterPro" id="IPR007627">
    <property type="entry name" value="RNA_pol_sigma70_r2"/>
</dbReference>
<dbReference type="Gene3D" id="1.10.10.10">
    <property type="entry name" value="Winged helix-like DNA-binding domain superfamily/Winged helix DNA-binding domain"/>
    <property type="match status" value="1"/>
</dbReference>
<dbReference type="CDD" id="cd06171">
    <property type="entry name" value="Sigma70_r4"/>
    <property type="match status" value="1"/>
</dbReference>
<evidence type="ECO:0000313" key="10">
    <source>
        <dbReference type="EMBL" id="MFC2967603.1"/>
    </source>
</evidence>
<dbReference type="RefSeq" id="WP_377832254.1">
    <property type="nucleotide sequence ID" value="NZ_JBHRSK010000004.1"/>
</dbReference>
<sequence>MLGEIDTTQKPRRRAAPRGARAVPGREQAGQMEPDQAQDGLSPPTQWLIAVRDHRDRAAFARLFDHFAPRLTAMMLRSGMGRAMTDDLVQDVLLTAWQKAEQFDPSRAQAAAWIYRIARNRQIDVLRRERRPVPDALTAGEETEAADAVQVLALDQEACRLRDALGRLSEEQRTVIEQSFMGDLTHTEIRQRTGLPLGTIKSRIRLGLERLRHELKELR</sequence>
<evidence type="ECO:0000256" key="2">
    <source>
        <dbReference type="ARBA" id="ARBA00023015"/>
    </source>
</evidence>
<keyword evidence="4 6" id="KW-0238">DNA-binding</keyword>